<name>A0A8J5KJA7_ZINOF</name>
<keyword evidence="2" id="KW-1185">Reference proteome</keyword>
<evidence type="ECO:0000313" key="1">
    <source>
        <dbReference type="EMBL" id="KAG6481817.1"/>
    </source>
</evidence>
<evidence type="ECO:0000313" key="2">
    <source>
        <dbReference type="Proteomes" id="UP000734854"/>
    </source>
</evidence>
<reference evidence="1 2" key="1">
    <citation type="submission" date="2020-08" db="EMBL/GenBank/DDBJ databases">
        <title>Plant Genome Project.</title>
        <authorList>
            <person name="Zhang R.-G."/>
        </authorList>
    </citation>
    <scope>NUCLEOTIDE SEQUENCE [LARGE SCALE GENOMIC DNA]</scope>
    <source>
        <tissue evidence="1">Rhizome</tissue>
    </source>
</reference>
<accession>A0A8J5KJA7</accession>
<proteinExistence type="predicted"/>
<dbReference type="Proteomes" id="UP000734854">
    <property type="component" value="Unassembled WGS sequence"/>
</dbReference>
<sequence>MCRYIYAFMEEISYHAQAALCPNGSRACVKFKDGLGGILILHVRFTVLKRSFVQVTDPSGYTPCLNNTIPHLVWGGLGEPLFCAVWVMLNGPPSEAKFNINTTLELNTSSGDDADVLLTCCGMNTYLSSSVMELMNLFTFVLLKSWRCQEARQRASVEVPSSSHIRSSSSSHLVRIGPRHKPVLRERLFFGALAAAFAHGAYLDRLI</sequence>
<gene>
    <name evidence="1" type="ORF">ZIOFF_058438</name>
</gene>
<organism evidence="1 2">
    <name type="scientific">Zingiber officinale</name>
    <name type="common">Ginger</name>
    <name type="synonym">Amomum zingiber</name>
    <dbReference type="NCBI Taxonomy" id="94328"/>
    <lineage>
        <taxon>Eukaryota</taxon>
        <taxon>Viridiplantae</taxon>
        <taxon>Streptophyta</taxon>
        <taxon>Embryophyta</taxon>
        <taxon>Tracheophyta</taxon>
        <taxon>Spermatophyta</taxon>
        <taxon>Magnoliopsida</taxon>
        <taxon>Liliopsida</taxon>
        <taxon>Zingiberales</taxon>
        <taxon>Zingiberaceae</taxon>
        <taxon>Zingiber</taxon>
    </lineage>
</organism>
<dbReference type="EMBL" id="JACMSC010000016">
    <property type="protein sequence ID" value="KAG6481817.1"/>
    <property type="molecule type" value="Genomic_DNA"/>
</dbReference>
<protein>
    <submittedName>
        <fullName evidence="1">Uncharacterized protein</fullName>
    </submittedName>
</protein>
<dbReference type="AlphaFoldDB" id="A0A8J5KJA7"/>
<comment type="caution">
    <text evidence="1">The sequence shown here is derived from an EMBL/GenBank/DDBJ whole genome shotgun (WGS) entry which is preliminary data.</text>
</comment>